<name>A0ABW5N3H6_9FLAO</name>
<evidence type="ECO:0000313" key="3">
    <source>
        <dbReference type="Proteomes" id="UP001597459"/>
    </source>
</evidence>
<reference evidence="3" key="1">
    <citation type="journal article" date="2019" name="Int. J. Syst. Evol. Microbiol.">
        <title>The Global Catalogue of Microorganisms (GCM) 10K type strain sequencing project: providing services to taxonomists for standard genome sequencing and annotation.</title>
        <authorList>
            <consortium name="The Broad Institute Genomics Platform"/>
            <consortium name="The Broad Institute Genome Sequencing Center for Infectious Disease"/>
            <person name="Wu L."/>
            <person name="Ma J."/>
        </authorList>
    </citation>
    <scope>NUCLEOTIDE SEQUENCE [LARGE SCALE GENOMIC DNA]</scope>
    <source>
        <strain evidence="3">KCTC 42423</strain>
    </source>
</reference>
<dbReference type="InterPro" id="IPR027417">
    <property type="entry name" value="P-loop_NTPase"/>
</dbReference>
<dbReference type="EMBL" id="JBHULX010000001">
    <property type="protein sequence ID" value="MFD2589676.1"/>
    <property type="molecule type" value="Genomic_DNA"/>
</dbReference>
<proteinExistence type="predicted"/>
<organism evidence="2 3">
    <name type="scientific">Aquimarina hainanensis</name>
    <dbReference type="NCBI Taxonomy" id="1578017"/>
    <lineage>
        <taxon>Bacteria</taxon>
        <taxon>Pseudomonadati</taxon>
        <taxon>Bacteroidota</taxon>
        <taxon>Flavobacteriia</taxon>
        <taxon>Flavobacteriales</taxon>
        <taxon>Flavobacteriaceae</taxon>
        <taxon>Aquimarina</taxon>
    </lineage>
</organism>
<evidence type="ECO:0000313" key="2">
    <source>
        <dbReference type="EMBL" id="MFD2589676.1"/>
    </source>
</evidence>
<dbReference type="RefSeq" id="WP_378258323.1">
    <property type="nucleotide sequence ID" value="NZ_JBHSJV010000001.1"/>
</dbReference>
<feature type="coiled-coil region" evidence="1">
    <location>
        <begin position="241"/>
        <end position="289"/>
    </location>
</feature>
<keyword evidence="3" id="KW-1185">Reference proteome</keyword>
<feature type="coiled-coil region" evidence="1">
    <location>
        <begin position="423"/>
        <end position="457"/>
    </location>
</feature>
<dbReference type="SUPFAM" id="SSF52540">
    <property type="entry name" value="P-loop containing nucleoside triphosphate hydrolases"/>
    <property type="match status" value="1"/>
</dbReference>
<dbReference type="Proteomes" id="UP001597459">
    <property type="component" value="Unassembled WGS sequence"/>
</dbReference>
<keyword evidence="1" id="KW-0175">Coiled coil</keyword>
<gene>
    <name evidence="2" type="ORF">ACFSTE_02470</name>
</gene>
<accession>A0ABW5N3H6</accession>
<comment type="caution">
    <text evidence="2">The sequence shown here is derived from an EMBL/GenBank/DDBJ whole genome shotgun (WGS) entry which is preliminary data.</text>
</comment>
<protein>
    <submittedName>
        <fullName evidence="2">Coiled-coil domain-containing protein</fullName>
    </submittedName>
</protein>
<feature type="coiled-coil region" evidence="1">
    <location>
        <begin position="322"/>
        <end position="380"/>
    </location>
</feature>
<evidence type="ECO:0000256" key="1">
    <source>
        <dbReference type="SAM" id="Coils"/>
    </source>
</evidence>
<sequence length="1056" mass="124338">MNRLPLIHSISTINIVKHYNQDYLIHDTRTDFTGPNGIGKSLLADLLQILFIAERKKIHFGTDSVKKEYRQIHTIPYNGPNAYFFLNIEVEHKLYLTFGVNIPNTSSGQIKLFRILNEPFDPSSDTRKTIKQRQNISEYLIPEDKLIYHKDFIVNNTIPSIDVLIRRLRDTYELHLDVYANKSERKELYQFFYDKQILPLNLSQEAHLMAFAKVLQAFSKANTLDTDKDISLKNFLFENKKAEIEANYKENKKNLDDYVKRYKELNLLIENLKEKREFLEDLYTLLQTYTSSEKEYFQYKYHQRLLNFNKQKKEWDSIAEKKESLEKTIDTLKKLLPNLEANKKEAIAQFKAYSTALSNLNTYKDNYEVYEEKTKQYNKLCALVIPEVVDQTKLNFDFSSFSLNKIIERITQFLPLFKTYGSVGKIEEQYQTQTDALNALKKKLQDEKINNEKLIQVLKLDDEKSFASKILKETESLSLGQETVLRSFLLDTHWEYPEEVLDGIMYTEDLTILDRNKIKQDESNGGYWYSIGGLQKFVKELTTERLFENKEDLIKAFTQKKETLDLQIKEKQTKLKQISLLEQGKVKVLESLNLDFKWDSDIPDQRQINDYRETFEMIQSLEKYKLNIAKELTTNKIALESLSEKIPFNFSTENFKEELNKCNLKQEKLNELQLEANGKHKEAEILIRSKTEQLKEIDYNPEHVKEEKGKLKDELTKEKKYILEKYPELKNTLEKKWVKEQKDFQEIYALAKTAYEQKYDTSLTNYRELNDDIEIKDNRQHKYEFKILEKKLLGNDISVTKNIEKALNSSYINRDKLAKTITNSMLSIFSKTHDEYDNYRKVVTNLNTFFKGELISKKYYFQIVFDPSKKFSVDWVNDLSSRTQAAGLFNSEGVEKFVEESFKEISGYGETISFSDLLDPKTYFELKTEFKDNNGKEYPGSTGESYTARVLLGIGRLSITSKNIRPGLKFLILEEVSNLDDDNFNTFIEIAKKHNYQIITMTPEPFGSNDDEGWYLHQLIEGKTDKNRNYPIPNSSFKTNYKNEQLQGYLKRIQRQ</sequence>